<dbReference type="PANTHER" id="PTHR43654:SF1">
    <property type="entry name" value="ISOPENTENYL PHOSPHATE KINASE"/>
    <property type="match status" value="1"/>
</dbReference>
<evidence type="ECO:0000256" key="7">
    <source>
        <dbReference type="ARBA" id="ARBA00022840"/>
    </source>
</evidence>
<feature type="binding site" evidence="8">
    <location>
        <position position="164"/>
    </location>
    <ligand>
        <name>substrate</name>
    </ligand>
</feature>
<keyword evidence="4 8" id="KW-0808">Transferase</keyword>
<dbReference type="PROSITE" id="PS50890">
    <property type="entry name" value="PUA"/>
    <property type="match status" value="1"/>
</dbReference>
<feature type="binding site" evidence="8">
    <location>
        <begin position="184"/>
        <end position="185"/>
    </location>
    <ligand>
        <name>ATP</name>
        <dbReference type="ChEBI" id="CHEBI:30616"/>
    </ligand>
</feature>
<dbReference type="NCBIfam" id="TIGR01027">
    <property type="entry name" value="proB"/>
    <property type="match status" value="1"/>
</dbReference>
<feature type="domain" description="PUA" evidence="9">
    <location>
        <begin position="288"/>
        <end position="368"/>
    </location>
</feature>
<dbReference type="PRINTS" id="PR00474">
    <property type="entry name" value="GLU5KINASE"/>
</dbReference>
<proteinExistence type="inferred from homology"/>
<dbReference type="HAMAP" id="MF_00456">
    <property type="entry name" value="ProB"/>
    <property type="match status" value="1"/>
</dbReference>
<dbReference type="EC" id="2.7.2.11" evidence="8"/>
<dbReference type="UniPathway" id="UPA00098">
    <property type="reaction ID" value="UER00359"/>
</dbReference>
<comment type="similarity">
    <text evidence="8">Belongs to the glutamate 5-kinase family.</text>
</comment>
<keyword evidence="3 8" id="KW-0641">Proline biosynthesis</keyword>
<dbReference type="GO" id="GO:0003723">
    <property type="term" value="F:RNA binding"/>
    <property type="evidence" value="ECO:0007669"/>
    <property type="project" value="InterPro"/>
</dbReference>
<evidence type="ECO:0000256" key="3">
    <source>
        <dbReference type="ARBA" id="ARBA00022650"/>
    </source>
</evidence>
<dbReference type="InterPro" id="IPR036974">
    <property type="entry name" value="PUA_sf"/>
</dbReference>
<dbReference type="EMBL" id="JACRUO010000003">
    <property type="protein sequence ID" value="MBD3690193.1"/>
    <property type="molecule type" value="Genomic_DNA"/>
</dbReference>
<evidence type="ECO:0000256" key="6">
    <source>
        <dbReference type="ARBA" id="ARBA00022777"/>
    </source>
</evidence>
<comment type="catalytic activity">
    <reaction evidence="8">
        <text>L-glutamate + ATP = L-glutamyl 5-phosphate + ADP</text>
        <dbReference type="Rhea" id="RHEA:14877"/>
        <dbReference type="ChEBI" id="CHEBI:29985"/>
        <dbReference type="ChEBI" id="CHEBI:30616"/>
        <dbReference type="ChEBI" id="CHEBI:58274"/>
        <dbReference type="ChEBI" id="CHEBI:456216"/>
        <dbReference type="EC" id="2.7.2.11"/>
    </reaction>
</comment>
<evidence type="ECO:0000256" key="5">
    <source>
        <dbReference type="ARBA" id="ARBA00022741"/>
    </source>
</evidence>
<dbReference type="RefSeq" id="WP_191072308.1">
    <property type="nucleotide sequence ID" value="NZ_CP060506.1"/>
</dbReference>
<protein>
    <recommendedName>
        <fullName evidence="8">Glutamate 5-kinase</fullName>
        <ecNumber evidence="8">2.7.2.11</ecNumber>
    </recommendedName>
    <alternativeName>
        <fullName evidence="8">Gamma-glutamyl kinase</fullName>
        <shortName evidence="8">GK</shortName>
    </alternativeName>
</protein>
<dbReference type="InterPro" id="IPR015947">
    <property type="entry name" value="PUA-like_sf"/>
</dbReference>
<dbReference type="GO" id="GO:0004349">
    <property type="term" value="F:glutamate 5-kinase activity"/>
    <property type="evidence" value="ECO:0007669"/>
    <property type="project" value="UniProtKB-UniRule"/>
</dbReference>
<evidence type="ECO:0000256" key="4">
    <source>
        <dbReference type="ARBA" id="ARBA00022679"/>
    </source>
</evidence>
<keyword evidence="11" id="KW-1185">Reference proteome</keyword>
<dbReference type="CDD" id="cd21157">
    <property type="entry name" value="PUA_G5K"/>
    <property type="match status" value="1"/>
</dbReference>
<keyword evidence="2 8" id="KW-0028">Amino-acid biosynthesis</keyword>
<dbReference type="AlphaFoldDB" id="A0A8I0GCE9"/>
<dbReference type="PROSITE" id="PS00902">
    <property type="entry name" value="GLUTAMATE_5_KINASE"/>
    <property type="match status" value="1"/>
</dbReference>
<dbReference type="PIRSF" id="PIRSF000729">
    <property type="entry name" value="GK"/>
    <property type="match status" value="1"/>
</dbReference>
<dbReference type="CDD" id="cd04242">
    <property type="entry name" value="AAK_G5K_ProB"/>
    <property type="match status" value="1"/>
</dbReference>
<dbReference type="FunFam" id="3.40.1160.10:FF:000018">
    <property type="entry name" value="Glutamate 5-kinase"/>
    <property type="match status" value="1"/>
</dbReference>
<comment type="pathway">
    <text evidence="8">Amino-acid biosynthesis; L-proline biosynthesis; L-glutamate 5-semialdehyde from L-glutamate: step 1/2.</text>
</comment>
<sequence>MVNEAADTRPSGPGDLAGLRRLVIKLGSSSLTRDDGGLDLNRLDIVAAEVARLASRGVEVVIVSSGAIAAGLAPLGLSERPRVIAQAQAAAALGQGLLLAHWRSAFQSHYRHVAQVLLTVSDVTRRSSYLNVRQALHELLEAGIIPIVNENDTVATDEIRFGDNDRLAAMVAQAVHADLLVLLTDVDALYTAPPSNPSASRITRVDDIAALPQVEIGGAGSRVGTGGMETKLAAARIAVACGIPVHLAAADELHRVLTSGTCGTWFTPSPVRRPSRLAWVAHAAGVAGRVTIDRGALRALRRHGSSLLAAGVTAIDGAFRAGEVVGLWCDGAEVGRGIVAFDSEVASSIVGLRMSQMSSHVDTPRPLVHRDDLVLFRDGRDPDTTVGA</sequence>
<evidence type="ECO:0000313" key="10">
    <source>
        <dbReference type="EMBL" id="MBD3690193.1"/>
    </source>
</evidence>
<dbReference type="GO" id="GO:0005524">
    <property type="term" value="F:ATP binding"/>
    <property type="evidence" value="ECO:0007669"/>
    <property type="project" value="UniProtKB-KW"/>
</dbReference>
<feature type="binding site" evidence="8">
    <location>
        <position position="25"/>
    </location>
    <ligand>
        <name>ATP</name>
        <dbReference type="ChEBI" id="CHEBI:30616"/>
    </ligand>
</feature>
<dbReference type="GO" id="GO:0055129">
    <property type="term" value="P:L-proline biosynthetic process"/>
    <property type="evidence" value="ECO:0007669"/>
    <property type="project" value="UniProtKB-UniRule"/>
</dbReference>
<keyword evidence="5 8" id="KW-0547">Nucleotide-binding</keyword>
<keyword evidence="7 8" id="KW-0067">ATP-binding</keyword>
<comment type="function">
    <text evidence="8">Catalyzes the transfer of a phosphate group to glutamate to form L-glutamate 5-phosphate.</text>
</comment>
<dbReference type="InterPro" id="IPR001057">
    <property type="entry name" value="Glu/AcGlu_kinase"/>
</dbReference>
<dbReference type="InterPro" id="IPR036393">
    <property type="entry name" value="AceGlu_kinase-like_sf"/>
</dbReference>
<evidence type="ECO:0000256" key="2">
    <source>
        <dbReference type="ARBA" id="ARBA00022605"/>
    </source>
</evidence>
<dbReference type="PANTHER" id="PTHR43654">
    <property type="entry name" value="GLUTAMATE 5-KINASE"/>
    <property type="match status" value="1"/>
</dbReference>
<dbReference type="SMART" id="SM00359">
    <property type="entry name" value="PUA"/>
    <property type="match status" value="1"/>
</dbReference>
<dbReference type="SUPFAM" id="SSF88697">
    <property type="entry name" value="PUA domain-like"/>
    <property type="match status" value="1"/>
</dbReference>
<gene>
    <name evidence="8" type="primary">proB</name>
    <name evidence="10" type="ORF">H8R10_08150</name>
</gene>
<keyword evidence="1 8" id="KW-0963">Cytoplasm</keyword>
<name>A0A8I0GCE9_9ACTO</name>
<evidence type="ECO:0000256" key="8">
    <source>
        <dbReference type="HAMAP-Rule" id="MF_00456"/>
    </source>
</evidence>
<dbReference type="InterPro" id="IPR041739">
    <property type="entry name" value="G5K_ProB"/>
</dbReference>
<dbReference type="SUPFAM" id="SSF53633">
    <property type="entry name" value="Carbamate kinase-like"/>
    <property type="match status" value="1"/>
</dbReference>
<dbReference type="GO" id="GO:0005829">
    <property type="term" value="C:cytosol"/>
    <property type="evidence" value="ECO:0007669"/>
    <property type="project" value="TreeGrafter"/>
</dbReference>
<dbReference type="InterPro" id="IPR001048">
    <property type="entry name" value="Asp/Glu/Uridylate_kinase"/>
</dbReference>
<evidence type="ECO:0000259" key="9">
    <source>
        <dbReference type="SMART" id="SM00359"/>
    </source>
</evidence>
<dbReference type="Proteomes" id="UP000627538">
    <property type="component" value="Unassembled WGS sequence"/>
</dbReference>
<dbReference type="InterPro" id="IPR019797">
    <property type="entry name" value="Glutamate_5-kinase_CS"/>
</dbReference>
<reference evidence="10 11" key="1">
    <citation type="submission" date="2020-08" db="EMBL/GenBank/DDBJ databases">
        <title>Winkia gen. nov., sp. nov., isolated from faeces of the Anser albifrons in China.</title>
        <authorList>
            <person name="Liu Q."/>
        </authorList>
    </citation>
    <scope>NUCLEOTIDE SEQUENCE [LARGE SCALE GENOMIC DNA]</scope>
    <source>
        <strain evidence="10 11">C62</strain>
    </source>
</reference>
<dbReference type="Gene3D" id="3.40.1160.10">
    <property type="entry name" value="Acetylglutamate kinase-like"/>
    <property type="match status" value="1"/>
</dbReference>
<keyword evidence="6 8" id="KW-0418">Kinase</keyword>
<accession>A0A8I0GCE9</accession>
<feature type="binding site" evidence="8">
    <location>
        <position position="152"/>
    </location>
    <ligand>
        <name>substrate</name>
    </ligand>
</feature>
<dbReference type="InterPro" id="IPR002478">
    <property type="entry name" value="PUA"/>
</dbReference>
<dbReference type="InterPro" id="IPR011529">
    <property type="entry name" value="Glu_5kinase"/>
</dbReference>
<feature type="binding site" evidence="8">
    <location>
        <begin position="225"/>
        <end position="231"/>
    </location>
    <ligand>
        <name>ATP</name>
        <dbReference type="ChEBI" id="CHEBI:30616"/>
    </ligand>
</feature>
<dbReference type="InterPro" id="IPR005715">
    <property type="entry name" value="Glu_5kinase/COase_Synthase"/>
</dbReference>
<dbReference type="Pfam" id="PF01472">
    <property type="entry name" value="PUA"/>
    <property type="match status" value="1"/>
</dbReference>
<comment type="subcellular location">
    <subcellularLocation>
        <location evidence="8">Cytoplasm</location>
    </subcellularLocation>
</comment>
<evidence type="ECO:0000313" key="11">
    <source>
        <dbReference type="Proteomes" id="UP000627538"/>
    </source>
</evidence>
<dbReference type="Pfam" id="PF00696">
    <property type="entry name" value="AA_kinase"/>
    <property type="match status" value="1"/>
</dbReference>
<organism evidence="10 11">
    <name type="scientific">Nanchangia anserum</name>
    <dbReference type="NCBI Taxonomy" id="2692125"/>
    <lineage>
        <taxon>Bacteria</taxon>
        <taxon>Bacillati</taxon>
        <taxon>Actinomycetota</taxon>
        <taxon>Actinomycetes</taxon>
        <taxon>Actinomycetales</taxon>
        <taxon>Actinomycetaceae</taxon>
        <taxon>Nanchangia</taxon>
    </lineage>
</organism>
<feature type="binding site" evidence="8">
    <location>
        <position position="65"/>
    </location>
    <ligand>
        <name>substrate</name>
    </ligand>
</feature>
<evidence type="ECO:0000256" key="1">
    <source>
        <dbReference type="ARBA" id="ARBA00022490"/>
    </source>
</evidence>
<comment type="caution">
    <text evidence="10">The sequence shown here is derived from an EMBL/GenBank/DDBJ whole genome shotgun (WGS) entry which is preliminary data.</text>
</comment>
<dbReference type="Gene3D" id="2.30.130.10">
    <property type="entry name" value="PUA domain"/>
    <property type="match status" value="1"/>
</dbReference>